<dbReference type="AlphaFoldDB" id="A0A1G1SYY4"/>
<feature type="signal peptide" evidence="1">
    <location>
        <begin position="1"/>
        <end position="25"/>
    </location>
</feature>
<evidence type="ECO:0000313" key="3">
    <source>
        <dbReference type="Proteomes" id="UP000177791"/>
    </source>
</evidence>
<protein>
    <submittedName>
        <fullName evidence="2">Uncharacterized protein</fullName>
    </submittedName>
</protein>
<keyword evidence="3" id="KW-1185">Reference proteome</keyword>
<dbReference type="EMBL" id="MDZC01000079">
    <property type="protein sequence ID" value="OGX83830.1"/>
    <property type="molecule type" value="Genomic_DNA"/>
</dbReference>
<accession>A0A1G1SYY4</accession>
<keyword evidence="1" id="KW-0732">Signal</keyword>
<name>A0A1G1SYY4_9BACT</name>
<evidence type="ECO:0000256" key="1">
    <source>
        <dbReference type="SAM" id="SignalP"/>
    </source>
</evidence>
<organism evidence="2 3">
    <name type="scientific">Hymenobacter glacialis</name>
    <dbReference type="NCBI Taxonomy" id="1908236"/>
    <lineage>
        <taxon>Bacteria</taxon>
        <taxon>Pseudomonadati</taxon>
        <taxon>Bacteroidota</taxon>
        <taxon>Cytophagia</taxon>
        <taxon>Cytophagales</taxon>
        <taxon>Hymenobacteraceae</taxon>
        <taxon>Hymenobacter</taxon>
    </lineage>
</organism>
<feature type="chain" id="PRO_5009578570" evidence="1">
    <location>
        <begin position="26"/>
        <end position="123"/>
    </location>
</feature>
<sequence>MTTMQTKNSWLLALSVVFISLEAHGQKLPVPGTNNPDWVLREIPPRHGMPTLRVYALPQPGRPLQVDQRNAETGAITRLTDPAHGLFYDLENSTIKDQRDGKRYFFYRKGRAPKALRSEIRFL</sequence>
<comment type="caution">
    <text evidence="2">The sequence shown here is derived from an EMBL/GenBank/DDBJ whole genome shotgun (WGS) entry which is preliminary data.</text>
</comment>
<reference evidence="2 3" key="1">
    <citation type="submission" date="2016-08" db="EMBL/GenBank/DDBJ databases">
        <title>Hymenobacter coccineus sp. nov., Hymenobacter lapidarius sp. nov. and Hymenobacter glacialis sp. nov., isolated from Antarctic soil.</title>
        <authorList>
            <person name="Sedlacek I."/>
            <person name="Kralova S."/>
            <person name="Kyrova K."/>
            <person name="Maslanova I."/>
            <person name="Stankova E."/>
            <person name="Vrbovska V."/>
            <person name="Nemec M."/>
            <person name="Bartak M."/>
            <person name="Svec P."/>
            <person name="Busse H.-J."/>
            <person name="Pantucek R."/>
        </authorList>
    </citation>
    <scope>NUCLEOTIDE SEQUENCE [LARGE SCALE GENOMIC DNA]</scope>
    <source>
        <strain evidence="2 3">CCM 8648</strain>
    </source>
</reference>
<gene>
    <name evidence="2" type="ORF">BEN48_03445</name>
</gene>
<dbReference type="STRING" id="1908236.BEN48_03445"/>
<dbReference type="Proteomes" id="UP000177791">
    <property type="component" value="Unassembled WGS sequence"/>
</dbReference>
<evidence type="ECO:0000313" key="2">
    <source>
        <dbReference type="EMBL" id="OGX83830.1"/>
    </source>
</evidence>
<proteinExistence type="predicted"/>